<dbReference type="EMBL" id="BAABME010021754">
    <property type="protein sequence ID" value="GAA0164115.1"/>
    <property type="molecule type" value="Genomic_DNA"/>
</dbReference>
<dbReference type="AlphaFoldDB" id="A0AAV3QKQ8"/>
<gene>
    <name evidence="1" type="ORF">LIER_39722</name>
</gene>
<accession>A0AAV3QKQ8</accession>
<dbReference type="Pfam" id="PF14223">
    <property type="entry name" value="Retrotran_gag_2"/>
    <property type="match status" value="1"/>
</dbReference>
<dbReference type="Proteomes" id="UP001454036">
    <property type="component" value="Unassembled WGS sequence"/>
</dbReference>
<organism evidence="1 2">
    <name type="scientific">Lithospermum erythrorhizon</name>
    <name type="common">Purple gromwell</name>
    <name type="synonym">Lithospermum officinale var. erythrorhizon</name>
    <dbReference type="NCBI Taxonomy" id="34254"/>
    <lineage>
        <taxon>Eukaryota</taxon>
        <taxon>Viridiplantae</taxon>
        <taxon>Streptophyta</taxon>
        <taxon>Embryophyta</taxon>
        <taxon>Tracheophyta</taxon>
        <taxon>Spermatophyta</taxon>
        <taxon>Magnoliopsida</taxon>
        <taxon>eudicotyledons</taxon>
        <taxon>Gunneridae</taxon>
        <taxon>Pentapetalae</taxon>
        <taxon>asterids</taxon>
        <taxon>lamiids</taxon>
        <taxon>Boraginales</taxon>
        <taxon>Boraginaceae</taxon>
        <taxon>Boraginoideae</taxon>
        <taxon>Lithospermeae</taxon>
        <taxon>Lithospermum</taxon>
    </lineage>
</organism>
<keyword evidence="2" id="KW-1185">Reference proteome</keyword>
<protein>
    <recommendedName>
        <fullName evidence="3">Retrotransposon Copia-like N-terminal domain-containing protein</fullName>
    </recommendedName>
</protein>
<reference evidence="1 2" key="1">
    <citation type="submission" date="2024-01" db="EMBL/GenBank/DDBJ databases">
        <title>The complete chloroplast genome sequence of Lithospermum erythrorhizon: insights into the phylogenetic relationship among Boraginaceae species and the maternal lineages of purple gromwells.</title>
        <authorList>
            <person name="Okada T."/>
            <person name="Watanabe K."/>
        </authorList>
    </citation>
    <scope>NUCLEOTIDE SEQUENCE [LARGE SCALE GENOMIC DNA]</scope>
</reference>
<sequence length="159" mass="18192">MAQAPAITLPASIPSIANIKNHITIDMGNTNYFHWKRLFLNFLKSHRMTCFVDGTVAPPAPTHQQYALWTQMDATVLGWISSTLFQNILEAFLNYNCETARSAWLILENHFLAHAGTTQMHLYRRFQNFSLVNCTMDEMLTQLHSLACQSAKLFLMKIL</sequence>
<proteinExistence type="predicted"/>
<dbReference type="PANTHER" id="PTHR47481:SF29">
    <property type="entry name" value="RETROTRANSPOSON GAG DOMAIN-CONTAINING PROTEIN"/>
    <property type="match status" value="1"/>
</dbReference>
<comment type="caution">
    <text evidence="1">The sequence shown here is derived from an EMBL/GenBank/DDBJ whole genome shotgun (WGS) entry which is preliminary data.</text>
</comment>
<dbReference type="PANTHER" id="PTHR47481">
    <property type="match status" value="1"/>
</dbReference>
<name>A0AAV3QKQ8_LITER</name>
<evidence type="ECO:0000313" key="2">
    <source>
        <dbReference type="Proteomes" id="UP001454036"/>
    </source>
</evidence>
<evidence type="ECO:0000313" key="1">
    <source>
        <dbReference type="EMBL" id="GAA0164115.1"/>
    </source>
</evidence>
<evidence type="ECO:0008006" key="3">
    <source>
        <dbReference type="Google" id="ProtNLM"/>
    </source>
</evidence>